<proteinExistence type="predicted"/>
<name>A0A0V0Z6C0_9BILA</name>
<sequence length="55" mass="6256">MHHLEGKHDLNSQGNQGHAMHPDLARREALGARLHQHPESERFAPDQSHFSLIGR</sequence>
<gene>
    <name evidence="2" type="ORF">T12_13344</name>
</gene>
<dbReference type="Proteomes" id="UP000054783">
    <property type="component" value="Unassembled WGS sequence"/>
</dbReference>
<dbReference type="AlphaFoldDB" id="A0A0V0Z6C0"/>
<accession>A0A0V0Z6C0</accession>
<organism evidence="2 3">
    <name type="scientific">Trichinella patagoniensis</name>
    <dbReference type="NCBI Taxonomy" id="990121"/>
    <lineage>
        <taxon>Eukaryota</taxon>
        <taxon>Metazoa</taxon>
        <taxon>Ecdysozoa</taxon>
        <taxon>Nematoda</taxon>
        <taxon>Enoplea</taxon>
        <taxon>Dorylaimia</taxon>
        <taxon>Trichinellida</taxon>
        <taxon>Trichinellidae</taxon>
        <taxon>Trichinella</taxon>
    </lineage>
</organism>
<feature type="compositionally biased region" description="Basic and acidic residues" evidence="1">
    <location>
        <begin position="20"/>
        <end position="44"/>
    </location>
</feature>
<evidence type="ECO:0000313" key="3">
    <source>
        <dbReference type="Proteomes" id="UP000054783"/>
    </source>
</evidence>
<feature type="compositionally biased region" description="Basic and acidic residues" evidence="1">
    <location>
        <begin position="1"/>
        <end position="10"/>
    </location>
</feature>
<reference evidence="2 3" key="1">
    <citation type="submission" date="2015-01" db="EMBL/GenBank/DDBJ databases">
        <title>Evolution of Trichinella species and genotypes.</title>
        <authorList>
            <person name="Korhonen P.K."/>
            <person name="Edoardo P."/>
            <person name="Giuseppe L.R."/>
            <person name="Gasser R.B."/>
        </authorList>
    </citation>
    <scope>NUCLEOTIDE SEQUENCE [LARGE SCALE GENOMIC DNA]</scope>
    <source>
        <strain evidence="2">ISS2496</strain>
    </source>
</reference>
<keyword evidence="3" id="KW-1185">Reference proteome</keyword>
<evidence type="ECO:0000256" key="1">
    <source>
        <dbReference type="SAM" id="MobiDB-lite"/>
    </source>
</evidence>
<protein>
    <submittedName>
        <fullName evidence="2">Uncharacterized protein</fullName>
    </submittedName>
</protein>
<feature type="region of interest" description="Disordered" evidence="1">
    <location>
        <begin position="1"/>
        <end position="55"/>
    </location>
</feature>
<dbReference type="EMBL" id="JYDQ01000389">
    <property type="protein sequence ID" value="KRY07900.1"/>
    <property type="molecule type" value="Genomic_DNA"/>
</dbReference>
<evidence type="ECO:0000313" key="2">
    <source>
        <dbReference type="EMBL" id="KRY07900.1"/>
    </source>
</evidence>
<comment type="caution">
    <text evidence="2">The sequence shown here is derived from an EMBL/GenBank/DDBJ whole genome shotgun (WGS) entry which is preliminary data.</text>
</comment>